<protein>
    <submittedName>
        <fullName evidence="1">Uncharacterized protein</fullName>
    </submittedName>
</protein>
<gene>
    <name evidence="1" type="ORF">DDZ44_07515</name>
</gene>
<evidence type="ECO:0000313" key="2">
    <source>
        <dbReference type="Proteomes" id="UP000263273"/>
    </source>
</evidence>
<reference evidence="1 2" key="1">
    <citation type="journal article" date="2018" name="Nat. Biotechnol.">
        <title>A standardized bacterial taxonomy based on genome phylogeny substantially revises the tree of life.</title>
        <authorList>
            <person name="Parks D.H."/>
            <person name="Chuvochina M."/>
            <person name="Waite D.W."/>
            <person name="Rinke C."/>
            <person name="Skarshewski A."/>
            <person name="Chaumeil P.A."/>
            <person name="Hugenholtz P."/>
        </authorList>
    </citation>
    <scope>NUCLEOTIDE SEQUENCE [LARGE SCALE GENOMIC DNA]</scope>
    <source>
        <strain evidence="1">UBA10948</strain>
    </source>
</reference>
<organism evidence="1 2">
    <name type="scientific">Syntrophomonas wolfei</name>
    <dbReference type="NCBI Taxonomy" id="863"/>
    <lineage>
        <taxon>Bacteria</taxon>
        <taxon>Bacillati</taxon>
        <taxon>Bacillota</taxon>
        <taxon>Clostridia</taxon>
        <taxon>Eubacteriales</taxon>
        <taxon>Syntrophomonadaceae</taxon>
        <taxon>Syntrophomonas</taxon>
    </lineage>
</organism>
<comment type="caution">
    <text evidence="1">The sequence shown here is derived from an EMBL/GenBank/DDBJ whole genome shotgun (WGS) entry which is preliminary data.</text>
</comment>
<accession>A0A354YYH2</accession>
<proteinExistence type="predicted"/>
<dbReference type="Proteomes" id="UP000263273">
    <property type="component" value="Unassembled WGS sequence"/>
</dbReference>
<dbReference type="AlphaFoldDB" id="A0A354YYH2"/>
<evidence type="ECO:0000313" key="1">
    <source>
        <dbReference type="EMBL" id="HBK53766.1"/>
    </source>
</evidence>
<name>A0A354YYH2_9FIRM</name>
<sequence length="71" mass="8009">MLGLSRAGIMGQSHHSGFVPQSNELKSINKQAMPLKTLYEEIYRGGMPAVFVDKIINLEVFLMCRLIWSVI</sequence>
<dbReference type="EMBL" id="DNZF01000166">
    <property type="protein sequence ID" value="HBK53766.1"/>
    <property type="molecule type" value="Genomic_DNA"/>
</dbReference>